<dbReference type="OrthoDB" id="10554919at2759"/>
<sequence>MTSSSAATSLRAGLTLVFQATSLPGSLLVSATTQTQFIRYHKLSCSPYLVTAFNYWTNPSIDYAAKVSRRTQVHPRYSGNHPAGQKATPRLNTCLSQLSVRRNYLSPDPLTCAAGQVTVGLLISISCSPLSANQFIRQLIGIPPTQPRPKVSLTGFYLTLPHLLRLTAQLDLTSTPPIQDTSQPASRTVASILRINYPCHMEPCRPLFPIHPRFCSQLPPVGPTHLTHTI</sequence>
<dbReference type="RefSeq" id="XP_022478395.1">
    <property type="nucleotide sequence ID" value="XM_022615217.1"/>
</dbReference>
<organism evidence="1 2">
    <name type="scientific">Colletotrichum orchidophilum</name>
    <dbReference type="NCBI Taxonomy" id="1209926"/>
    <lineage>
        <taxon>Eukaryota</taxon>
        <taxon>Fungi</taxon>
        <taxon>Dikarya</taxon>
        <taxon>Ascomycota</taxon>
        <taxon>Pezizomycotina</taxon>
        <taxon>Sordariomycetes</taxon>
        <taxon>Hypocreomycetidae</taxon>
        <taxon>Glomerellales</taxon>
        <taxon>Glomerellaceae</taxon>
        <taxon>Colletotrichum</taxon>
    </lineage>
</organism>
<gene>
    <name evidence="1" type="ORF">CORC01_03568</name>
</gene>
<protein>
    <submittedName>
        <fullName evidence="1">Uncharacterized protein</fullName>
    </submittedName>
</protein>
<keyword evidence="2" id="KW-1185">Reference proteome</keyword>
<dbReference type="EMBL" id="MJBS01000021">
    <property type="protein sequence ID" value="OHF01253.1"/>
    <property type="molecule type" value="Genomic_DNA"/>
</dbReference>
<reference evidence="1 2" key="1">
    <citation type="submission" date="2016-09" db="EMBL/GenBank/DDBJ databases">
        <authorList>
            <person name="Capua I."/>
            <person name="De Benedictis P."/>
            <person name="Joannis T."/>
            <person name="Lombin L.H."/>
            <person name="Cattoli G."/>
        </authorList>
    </citation>
    <scope>NUCLEOTIDE SEQUENCE [LARGE SCALE GENOMIC DNA]</scope>
    <source>
        <strain evidence="1 2">IMI 309357</strain>
    </source>
</reference>
<dbReference type="Proteomes" id="UP000176998">
    <property type="component" value="Unassembled WGS sequence"/>
</dbReference>
<evidence type="ECO:0000313" key="2">
    <source>
        <dbReference type="Proteomes" id="UP000176998"/>
    </source>
</evidence>
<proteinExistence type="predicted"/>
<comment type="caution">
    <text evidence="1">The sequence shown here is derived from an EMBL/GenBank/DDBJ whole genome shotgun (WGS) entry which is preliminary data.</text>
</comment>
<dbReference type="GeneID" id="34556727"/>
<evidence type="ECO:0000313" key="1">
    <source>
        <dbReference type="EMBL" id="OHF01253.1"/>
    </source>
</evidence>
<name>A0A1G4BIY6_9PEZI</name>
<accession>A0A1G4BIY6</accession>
<dbReference type="AlphaFoldDB" id="A0A1G4BIY6"/>